<dbReference type="EnsemblMetazoa" id="XM_038196387.1">
    <property type="protein sequence ID" value="XP_038052315.1"/>
    <property type="gene ID" value="LOC119725022"/>
</dbReference>
<dbReference type="InterPro" id="IPR003131">
    <property type="entry name" value="T1-type_BTB"/>
</dbReference>
<protein>
    <recommendedName>
        <fullName evidence="1">BTB domain-containing protein</fullName>
    </recommendedName>
</protein>
<sequence>MDDIFDLNVGGCLYTTTRSTLTRYPDSMLGAMFSGELNPSVCDATGAYVMDRDGPIFRHVLNFLRQGKLILPENFKEWEQLASEADFYQVGALVEAVKAEKYRRTTQEELEYFEEYFQLTVCANVHYTCSGNTSEEVLWNFKPLREFFQAHSHKIFDGVLKIPPDIETNVHEDFERRKSVIFEDIFNKGFRLLERSYTFNAAGVKEFIWKFARPVRIFKGFVKGEMDNVFNLNVAGGCEYTTTRRVRALKILELSAAKGFVKGEMDNVFNLNVGGCVYTTTRSTMTRYPDSMLAAMFSSELEPSVRDANGAYVMDRDGPIFRHVLNFLRQGKLILPEDFKEWELLASEADYYQMEALVEAVKEEKSRRDAPEDGKENLEFIDIHASLGVRYSASKQEMDDMHMVDLNVGGCLYTTSRSNLTRYPDSMLAAMFSSELDPSVRNANGAYVIDGDGPIFRHVLNFLRRGKLNLPEDFKEWDLLTSEADFYQVGDLTDAVMAEKMRRVTPEDSSKSPKFEFVEINLKKTTMGIVYIGSMETLANLPVIVAFFKTDPYSNGDVLDVVKQQGMIQHFSITFEFNHRHCWRSFDASYTNNHSKRVVPMRAVLICPTTKMLFKCCVWTIGTLIVIELFSNSFFEAKGCSSGIPNEKTDGIVNLNVGGCLCTTTRSTLTRFPDSMLAAMFSGELDSSVRDANGAYVMDRDGPIFRHVLNFLRQGKLILPEDFKEWELLASEADFYQVEALVEAVKAEKYRRDATRSVNVGGYKYTMNLSALTRYPDSKLAAMFSSEFDPPVLDESGAYIIDGDGPIFRHVLNFLRRGRLILPEDFKEWDLLATEADFYQVEALVEAVKEEKYRRVIPEDETKNMEFIKLNACVNVRYTCTGSRPRTISDISTLKEFFYANSRYGNLEGRFDNYHKTVNLTLLPDTETNIHEDFERRRVEIFDNIVYYKGFRLKERSYTLNSAGVKEFKWTFARHASQCGCLYTTTKWTLTRDPNSWLGRMFSVPDNIPVRVNGAYFINGDGPIFRHVLNFLRRGRLILPEDFKEWDLLATEANHYQVGALVEAVKKEKYQRVIEISAIPNVSYTYTGSSSILEKIPSLVDFFKPYQSAPPQVITGGQVTLTVKPAGGKPHSTAETLHRRFEHNLVAIIQEIERLGFQAEKETCTMNNSRQQEELRLTFFRRIGAKQFTGIPYRKMDDIVKLDVGGCLYTTTRSTLTRYPDSMLAAMFSSELDPSVRDANGAYVIDGDGPIFRHVLNFLRRGKLNLPENFREWELLASEAEFYQVGGLIHAVQAEKCKRVTSADAKKRRKFEFIEIDKDDSAYSLDVKYIGSSETLANLPALLEMFESSKYGSQVLDVVKREGKIMHEITRSSNKSYQNKRMLIFRDILNHGFRLEETNYPEDGQATFTFIREI</sequence>
<dbReference type="SMART" id="SM00225">
    <property type="entry name" value="BTB"/>
    <property type="match status" value="7"/>
</dbReference>
<dbReference type="OrthoDB" id="2414723at2759"/>
<dbReference type="Gene3D" id="3.30.710.10">
    <property type="entry name" value="Potassium Channel Kv1.1, Chain A"/>
    <property type="match status" value="7"/>
</dbReference>
<feature type="domain" description="BTB" evidence="1">
    <location>
        <begin position="1196"/>
        <end position="1268"/>
    </location>
</feature>
<name>A0A913ZMK0_PATMI</name>
<dbReference type="InterPro" id="IPR011333">
    <property type="entry name" value="SKP1/BTB/POZ_sf"/>
</dbReference>
<keyword evidence="3" id="KW-1185">Reference proteome</keyword>
<dbReference type="SUPFAM" id="SSF54695">
    <property type="entry name" value="POZ domain"/>
    <property type="match status" value="7"/>
</dbReference>
<organism evidence="2 3">
    <name type="scientific">Patiria miniata</name>
    <name type="common">Bat star</name>
    <name type="synonym">Asterina miniata</name>
    <dbReference type="NCBI Taxonomy" id="46514"/>
    <lineage>
        <taxon>Eukaryota</taxon>
        <taxon>Metazoa</taxon>
        <taxon>Echinodermata</taxon>
        <taxon>Eleutherozoa</taxon>
        <taxon>Asterozoa</taxon>
        <taxon>Asteroidea</taxon>
        <taxon>Valvatacea</taxon>
        <taxon>Valvatida</taxon>
        <taxon>Asterinidae</taxon>
        <taxon>Patiria</taxon>
    </lineage>
</organism>
<accession>A0A913ZMK0</accession>
<dbReference type="InterPro" id="IPR000210">
    <property type="entry name" value="BTB/POZ_dom"/>
</dbReference>
<dbReference type="GeneID" id="119725022"/>
<dbReference type="GO" id="GO:0051260">
    <property type="term" value="P:protein homooligomerization"/>
    <property type="evidence" value="ECO:0007669"/>
    <property type="project" value="InterPro"/>
</dbReference>
<dbReference type="RefSeq" id="XP_038052315.1">
    <property type="nucleotide sequence ID" value="XM_038196387.1"/>
</dbReference>
<evidence type="ECO:0000259" key="1">
    <source>
        <dbReference type="PROSITE" id="PS50097"/>
    </source>
</evidence>
<dbReference type="PANTHER" id="PTHR14499:SF144">
    <property type="entry name" value="POTASSIUM CHANNEL TETRAMERISATION-TYPE BTB DOMAIN-CONTAINING PROTEIN"/>
    <property type="match status" value="1"/>
</dbReference>
<dbReference type="Pfam" id="PF02214">
    <property type="entry name" value="BTB_2"/>
    <property type="match status" value="7"/>
</dbReference>
<dbReference type="PANTHER" id="PTHR14499">
    <property type="entry name" value="POTASSIUM CHANNEL TETRAMERIZATION DOMAIN-CONTAINING"/>
    <property type="match status" value="1"/>
</dbReference>
<dbReference type="Proteomes" id="UP000887568">
    <property type="component" value="Unplaced"/>
</dbReference>
<evidence type="ECO:0000313" key="2">
    <source>
        <dbReference type="EnsemblMetazoa" id="XP_038052315.1"/>
    </source>
</evidence>
<reference evidence="2" key="1">
    <citation type="submission" date="2022-11" db="UniProtKB">
        <authorList>
            <consortium name="EnsemblMetazoa"/>
        </authorList>
    </citation>
    <scope>IDENTIFICATION</scope>
</reference>
<evidence type="ECO:0000313" key="3">
    <source>
        <dbReference type="Proteomes" id="UP000887568"/>
    </source>
</evidence>
<dbReference type="PROSITE" id="PS50097">
    <property type="entry name" value="BTB"/>
    <property type="match status" value="1"/>
</dbReference>
<proteinExistence type="predicted"/>